<organism evidence="3 4">
    <name type="scientific">Penicillium capsulatum</name>
    <dbReference type="NCBI Taxonomy" id="69766"/>
    <lineage>
        <taxon>Eukaryota</taxon>
        <taxon>Fungi</taxon>
        <taxon>Dikarya</taxon>
        <taxon>Ascomycota</taxon>
        <taxon>Pezizomycotina</taxon>
        <taxon>Eurotiomycetes</taxon>
        <taxon>Eurotiomycetidae</taxon>
        <taxon>Eurotiales</taxon>
        <taxon>Aspergillaceae</taxon>
        <taxon>Penicillium</taxon>
    </lineage>
</organism>
<feature type="region of interest" description="Disordered" evidence="1">
    <location>
        <begin position="23"/>
        <end position="42"/>
    </location>
</feature>
<dbReference type="OrthoDB" id="5353310at2759"/>
<name>A0A9W9LWV9_9EURO</name>
<evidence type="ECO:0000256" key="1">
    <source>
        <dbReference type="SAM" id="MobiDB-lite"/>
    </source>
</evidence>
<protein>
    <submittedName>
        <fullName evidence="3">Uncharacterized protein</fullName>
    </submittedName>
</protein>
<keyword evidence="2" id="KW-0472">Membrane</keyword>
<keyword evidence="2" id="KW-0812">Transmembrane</keyword>
<reference evidence="3" key="2">
    <citation type="journal article" date="2023" name="IMA Fungus">
        <title>Comparative genomic study of the Penicillium genus elucidates a diverse pangenome and 15 lateral gene transfer events.</title>
        <authorList>
            <person name="Petersen C."/>
            <person name="Sorensen T."/>
            <person name="Nielsen M.R."/>
            <person name="Sondergaard T.E."/>
            <person name="Sorensen J.L."/>
            <person name="Fitzpatrick D.A."/>
            <person name="Frisvad J.C."/>
            <person name="Nielsen K.L."/>
        </authorList>
    </citation>
    <scope>NUCLEOTIDE SEQUENCE</scope>
    <source>
        <strain evidence="3">IBT 21917</strain>
    </source>
</reference>
<dbReference type="AlphaFoldDB" id="A0A9W9LWV9"/>
<comment type="caution">
    <text evidence="3">The sequence shown here is derived from an EMBL/GenBank/DDBJ whole genome shotgun (WGS) entry which is preliminary data.</text>
</comment>
<proteinExistence type="predicted"/>
<evidence type="ECO:0000313" key="4">
    <source>
        <dbReference type="Proteomes" id="UP001146351"/>
    </source>
</evidence>
<keyword evidence="4" id="KW-1185">Reference proteome</keyword>
<gene>
    <name evidence="3" type="ORF">N7492_004103</name>
</gene>
<evidence type="ECO:0000313" key="3">
    <source>
        <dbReference type="EMBL" id="KAJ5180893.1"/>
    </source>
</evidence>
<feature type="compositionally biased region" description="Polar residues" evidence="1">
    <location>
        <begin position="25"/>
        <end position="34"/>
    </location>
</feature>
<feature type="transmembrane region" description="Helical" evidence="2">
    <location>
        <begin position="54"/>
        <end position="78"/>
    </location>
</feature>
<evidence type="ECO:0000256" key="2">
    <source>
        <dbReference type="SAM" id="Phobius"/>
    </source>
</evidence>
<dbReference type="Proteomes" id="UP001146351">
    <property type="component" value="Unassembled WGS sequence"/>
</dbReference>
<dbReference type="EMBL" id="JAPQKO010000002">
    <property type="protein sequence ID" value="KAJ5180893.1"/>
    <property type="molecule type" value="Genomic_DNA"/>
</dbReference>
<keyword evidence="2" id="KW-1133">Transmembrane helix</keyword>
<sequence length="88" mass="10335">MALVRDPYFWKRFSKAVHEEEVAKNGNQGLNTPQSEKESNSWLARERQKSRRSLIYGFVIAFCVILVVIGVVIVWWLSKHHWLQPVEP</sequence>
<reference evidence="3" key="1">
    <citation type="submission" date="2022-11" db="EMBL/GenBank/DDBJ databases">
        <authorList>
            <person name="Petersen C."/>
        </authorList>
    </citation>
    <scope>NUCLEOTIDE SEQUENCE</scope>
    <source>
        <strain evidence="3">IBT 21917</strain>
    </source>
</reference>
<accession>A0A9W9LWV9</accession>